<name>A0ABZ2RGS8_ECTME</name>
<gene>
    <name evidence="1" type="ORF">WG219_11010</name>
</gene>
<accession>A0ABZ2RGS8</accession>
<dbReference type="EMBL" id="CP148074">
    <property type="protein sequence ID" value="WXL23886.1"/>
    <property type="molecule type" value="Genomic_DNA"/>
</dbReference>
<dbReference type="Proteomes" id="UP001476583">
    <property type="component" value="Chromosome"/>
</dbReference>
<evidence type="ECO:0000313" key="2">
    <source>
        <dbReference type="Proteomes" id="UP001476583"/>
    </source>
</evidence>
<organism evidence="1 2">
    <name type="scientific">Ectopseudomonas mendocina</name>
    <name type="common">Pseudomonas mendocina</name>
    <dbReference type="NCBI Taxonomy" id="300"/>
    <lineage>
        <taxon>Bacteria</taxon>
        <taxon>Pseudomonadati</taxon>
        <taxon>Pseudomonadota</taxon>
        <taxon>Gammaproteobacteria</taxon>
        <taxon>Pseudomonadales</taxon>
        <taxon>Pseudomonadaceae</taxon>
        <taxon>Ectopseudomonas</taxon>
    </lineage>
</organism>
<sequence>MSSSQELISIREFQRRVWGENGTPLSRQSIRNHLLNCKLPGKQVVGNWYVDWSEYQAQNADDFVEKVLAGR</sequence>
<reference evidence="1 2" key="1">
    <citation type="submission" date="2024-03" db="EMBL/GenBank/DDBJ databases">
        <title>Complete genome of BD2.</title>
        <authorList>
            <person name="Cao G."/>
        </authorList>
    </citation>
    <scope>NUCLEOTIDE SEQUENCE [LARGE SCALE GENOMIC DNA]</scope>
    <source>
        <strain evidence="1 2">BD2</strain>
    </source>
</reference>
<protein>
    <submittedName>
        <fullName evidence="1">Uncharacterized protein</fullName>
    </submittedName>
</protein>
<evidence type="ECO:0000313" key="1">
    <source>
        <dbReference type="EMBL" id="WXL23886.1"/>
    </source>
</evidence>
<proteinExistence type="predicted"/>
<keyword evidence="2" id="KW-1185">Reference proteome</keyword>